<reference evidence="3" key="2">
    <citation type="submission" date="2019-01" db="EMBL/GenBank/DDBJ databases">
        <title>Genome sequence of Desulfonema ishimotonii strain Tokyo 01.</title>
        <authorList>
            <person name="Fukui M."/>
        </authorList>
    </citation>
    <scope>NUCLEOTIDE SEQUENCE [LARGE SCALE GENOMIC DNA]</scope>
    <source>
        <strain evidence="3">Tokyo 01</strain>
    </source>
</reference>
<comment type="caution">
    <text evidence="2">The sequence shown here is derived from an EMBL/GenBank/DDBJ whole genome shotgun (WGS) entry which is preliminary data.</text>
</comment>
<organism evidence="2 3">
    <name type="scientific">Desulfonema ishimotonii</name>
    <dbReference type="NCBI Taxonomy" id="45657"/>
    <lineage>
        <taxon>Bacteria</taxon>
        <taxon>Pseudomonadati</taxon>
        <taxon>Thermodesulfobacteriota</taxon>
        <taxon>Desulfobacteria</taxon>
        <taxon>Desulfobacterales</taxon>
        <taxon>Desulfococcaceae</taxon>
        <taxon>Desulfonema</taxon>
    </lineage>
</organism>
<dbReference type="EMBL" id="BEXT01000001">
    <property type="protein sequence ID" value="GBC59231.1"/>
    <property type="molecule type" value="Genomic_DNA"/>
</dbReference>
<evidence type="ECO:0000256" key="1">
    <source>
        <dbReference type="SAM" id="MobiDB-lite"/>
    </source>
</evidence>
<protein>
    <submittedName>
        <fullName evidence="2">Uncharacterized protein</fullName>
    </submittedName>
</protein>
<name>A0A401FQH4_9BACT</name>
<dbReference type="Proteomes" id="UP000288096">
    <property type="component" value="Unassembled WGS sequence"/>
</dbReference>
<dbReference type="AlphaFoldDB" id="A0A401FQH4"/>
<feature type="compositionally biased region" description="Basic and acidic residues" evidence="1">
    <location>
        <begin position="12"/>
        <end position="25"/>
    </location>
</feature>
<feature type="region of interest" description="Disordered" evidence="1">
    <location>
        <begin position="1"/>
        <end position="25"/>
    </location>
</feature>
<proteinExistence type="predicted"/>
<evidence type="ECO:0000313" key="2">
    <source>
        <dbReference type="EMBL" id="GBC59231.1"/>
    </source>
</evidence>
<reference evidence="3" key="1">
    <citation type="submission" date="2017-11" db="EMBL/GenBank/DDBJ databases">
        <authorList>
            <person name="Watanabe M."/>
            <person name="Kojima H."/>
        </authorList>
    </citation>
    <scope>NUCLEOTIDE SEQUENCE [LARGE SCALE GENOMIC DNA]</scope>
    <source>
        <strain evidence="3">Tokyo 01</strain>
    </source>
</reference>
<gene>
    <name evidence="2" type="ORF">DENIS_0167</name>
</gene>
<sequence>MTLKLPKSDLLSGKEDSDEKNNKNTDTDSFIIINIHWQRTGCCIGWDDNKAYDF</sequence>
<evidence type="ECO:0000313" key="3">
    <source>
        <dbReference type="Proteomes" id="UP000288096"/>
    </source>
</evidence>
<keyword evidence="3" id="KW-1185">Reference proteome</keyword>
<accession>A0A401FQH4</accession>